<keyword evidence="9 13" id="KW-1133">Transmembrane helix</keyword>
<evidence type="ECO:0000256" key="2">
    <source>
        <dbReference type="ARBA" id="ARBA00004236"/>
    </source>
</evidence>
<gene>
    <name evidence="15" type="ORF">KK1_006139</name>
</gene>
<evidence type="ECO:0000256" key="6">
    <source>
        <dbReference type="ARBA" id="ARBA00022692"/>
    </source>
</evidence>
<comment type="subcellular location">
    <subcellularLocation>
        <location evidence="2">Cell membrane</location>
    </subcellularLocation>
    <subcellularLocation>
        <location evidence="1">Endomembrane system</location>
        <topology evidence="1">Multi-pass membrane protein</topology>
    </subcellularLocation>
</comment>
<feature type="transmembrane region" description="Helical" evidence="13">
    <location>
        <begin position="98"/>
        <end position="118"/>
    </location>
</feature>
<evidence type="ECO:0000313" key="15">
    <source>
        <dbReference type="EMBL" id="KYP73512.1"/>
    </source>
</evidence>
<evidence type="ECO:0000256" key="12">
    <source>
        <dbReference type="ARBA" id="ARBA00045588"/>
    </source>
</evidence>
<dbReference type="AlphaFoldDB" id="A0A151U2F0"/>
<keyword evidence="11" id="KW-0927">Auxin signaling pathway</keyword>
<keyword evidence="8" id="KW-0029">Amino-acid transport</keyword>
<evidence type="ECO:0000256" key="11">
    <source>
        <dbReference type="ARBA" id="ARBA00023294"/>
    </source>
</evidence>
<comment type="similarity">
    <text evidence="3">Belongs to the amino acid/polyamine transporter 2 family. Amino acid/auxin permease (AAAP) (TC 2.A.18.1) subfamily.</text>
</comment>
<name>A0A151U2F0_CAJCA</name>
<keyword evidence="7" id="KW-0769">Symport</keyword>
<evidence type="ECO:0000256" key="1">
    <source>
        <dbReference type="ARBA" id="ARBA00004127"/>
    </source>
</evidence>
<dbReference type="EMBL" id="CM003604">
    <property type="protein sequence ID" value="KYP73512.1"/>
    <property type="molecule type" value="Genomic_DNA"/>
</dbReference>
<dbReference type="InterPro" id="IPR013057">
    <property type="entry name" value="AA_transpt_TM"/>
</dbReference>
<keyword evidence="5" id="KW-1003">Cell membrane</keyword>
<evidence type="ECO:0000256" key="10">
    <source>
        <dbReference type="ARBA" id="ARBA00023136"/>
    </source>
</evidence>
<evidence type="ECO:0000256" key="9">
    <source>
        <dbReference type="ARBA" id="ARBA00022989"/>
    </source>
</evidence>
<proteinExistence type="inferred from homology"/>
<dbReference type="GO" id="GO:0005886">
    <property type="term" value="C:plasma membrane"/>
    <property type="evidence" value="ECO:0007669"/>
    <property type="project" value="UniProtKB-SubCell"/>
</dbReference>
<evidence type="ECO:0000259" key="14">
    <source>
        <dbReference type="Pfam" id="PF01490"/>
    </source>
</evidence>
<dbReference type="GO" id="GO:0009734">
    <property type="term" value="P:auxin-activated signaling pathway"/>
    <property type="evidence" value="ECO:0007669"/>
    <property type="project" value="UniProtKB-KW"/>
</dbReference>
<feature type="non-terminal residue" evidence="15">
    <location>
        <position position="1"/>
    </location>
</feature>
<keyword evidence="6 13" id="KW-0812">Transmembrane</keyword>
<feature type="domain" description="Amino acid transporter transmembrane" evidence="14">
    <location>
        <begin position="131"/>
        <end position="229"/>
    </location>
</feature>
<dbReference type="PANTHER" id="PTHR48017">
    <property type="entry name" value="OS05G0424000 PROTEIN-RELATED"/>
    <property type="match status" value="1"/>
</dbReference>
<evidence type="ECO:0000256" key="3">
    <source>
        <dbReference type="ARBA" id="ARBA00005590"/>
    </source>
</evidence>
<comment type="function">
    <text evidence="12">Carrier protein involved in proton-driven auxin influx. Mediates the formation of auxin gradient from developing leaves (site of auxin biosynthesis) to tips by contributing to the loading of auxin in vascular tissues and facilitating acropetal (base to tip) auxin transport within inner tissues of the root apex, and basipetal (tip to base) auxin transport within outer tissues of the root apex. May be involved in lateral roots and nodules formation.</text>
</comment>
<reference evidence="15 16" key="1">
    <citation type="journal article" date="2012" name="Nat. Biotechnol.">
        <title>Draft genome sequence of pigeonpea (Cajanus cajan), an orphan legume crop of resource-poor farmers.</title>
        <authorList>
            <person name="Varshney R.K."/>
            <person name="Chen W."/>
            <person name="Li Y."/>
            <person name="Bharti A.K."/>
            <person name="Saxena R.K."/>
            <person name="Schlueter J.A."/>
            <person name="Donoghue M.T."/>
            <person name="Azam S."/>
            <person name="Fan G."/>
            <person name="Whaley A.M."/>
            <person name="Farmer A.D."/>
            <person name="Sheridan J."/>
            <person name="Iwata A."/>
            <person name="Tuteja R."/>
            <person name="Penmetsa R.V."/>
            <person name="Wu W."/>
            <person name="Upadhyaya H.D."/>
            <person name="Yang S.P."/>
            <person name="Shah T."/>
            <person name="Saxena K.B."/>
            <person name="Michael T."/>
            <person name="McCombie W.R."/>
            <person name="Yang B."/>
            <person name="Zhang G."/>
            <person name="Yang H."/>
            <person name="Wang J."/>
            <person name="Spillane C."/>
            <person name="Cook D.R."/>
            <person name="May G.D."/>
            <person name="Xu X."/>
            <person name="Jackson S.A."/>
        </authorList>
    </citation>
    <scope>NUCLEOTIDE SEQUENCE [LARGE SCALE GENOMIC DNA]</scope>
    <source>
        <strain evidence="16">cv. Asha</strain>
    </source>
</reference>
<dbReference type="GO" id="GO:0015293">
    <property type="term" value="F:symporter activity"/>
    <property type="evidence" value="ECO:0007669"/>
    <property type="project" value="UniProtKB-KW"/>
</dbReference>
<feature type="transmembrane region" description="Helical" evidence="13">
    <location>
        <begin position="24"/>
        <end position="42"/>
    </location>
</feature>
<dbReference type="STRING" id="3821.A0A151U2F0"/>
<keyword evidence="4" id="KW-0813">Transport</keyword>
<evidence type="ECO:0000256" key="13">
    <source>
        <dbReference type="SAM" id="Phobius"/>
    </source>
</evidence>
<dbReference type="Gramene" id="C.cajan_05988.t">
    <property type="protein sequence ID" value="C.cajan_05988.t"/>
    <property type="gene ID" value="C.cajan_05988"/>
</dbReference>
<evidence type="ECO:0000256" key="8">
    <source>
        <dbReference type="ARBA" id="ARBA00022970"/>
    </source>
</evidence>
<feature type="transmembrane region" description="Helical" evidence="13">
    <location>
        <begin position="204"/>
        <end position="229"/>
    </location>
</feature>
<feature type="transmembrane region" description="Helical" evidence="13">
    <location>
        <begin position="163"/>
        <end position="192"/>
    </location>
</feature>
<keyword evidence="16" id="KW-1185">Reference proteome</keyword>
<dbReference type="Proteomes" id="UP000075243">
    <property type="component" value="Chromosome 2"/>
</dbReference>
<keyword evidence="10 13" id="KW-0472">Membrane</keyword>
<sequence length="234" mass="26384">RAILKSNCYNKEGHQAPCKYDDTVYMMLFGIVQVIFTTSILYKNPYLLAAKKILNAEIYGILNLFMVALAENGRIMGSVTGVPTSNIDKKTMKKASTIVILITTFFYLCCGCFGYATFGNQTSGNLLTGFIGGYQVYCQPIWIEKLPWLPTFQINMFRTCFRIAYVVSTTVLAIQFPYFNQVLGVLGALLCMQRKIEAWSREWIAFRTFSFICFLVSVLALIGSFQGIISEKLS</sequence>
<dbReference type="GO" id="GO:0006865">
    <property type="term" value="P:amino acid transport"/>
    <property type="evidence" value="ECO:0007669"/>
    <property type="project" value="UniProtKB-KW"/>
</dbReference>
<evidence type="ECO:0000256" key="5">
    <source>
        <dbReference type="ARBA" id="ARBA00022475"/>
    </source>
</evidence>
<organism evidence="15 16">
    <name type="scientific">Cajanus cajan</name>
    <name type="common">Pigeon pea</name>
    <name type="synonym">Cajanus indicus</name>
    <dbReference type="NCBI Taxonomy" id="3821"/>
    <lineage>
        <taxon>Eukaryota</taxon>
        <taxon>Viridiplantae</taxon>
        <taxon>Streptophyta</taxon>
        <taxon>Embryophyta</taxon>
        <taxon>Tracheophyta</taxon>
        <taxon>Spermatophyta</taxon>
        <taxon>Magnoliopsida</taxon>
        <taxon>eudicotyledons</taxon>
        <taxon>Gunneridae</taxon>
        <taxon>Pentapetalae</taxon>
        <taxon>rosids</taxon>
        <taxon>fabids</taxon>
        <taxon>Fabales</taxon>
        <taxon>Fabaceae</taxon>
        <taxon>Papilionoideae</taxon>
        <taxon>50 kb inversion clade</taxon>
        <taxon>NPAAA clade</taxon>
        <taxon>indigoferoid/millettioid clade</taxon>
        <taxon>Phaseoleae</taxon>
        <taxon>Cajanus</taxon>
    </lineage>
</organism>
<evidence type="ECO:0000256" key="4">
    <source>
        <dbReference type="ARBA" id="ARBA00022448"/>
    </source>
</evidence>
<dbReference type="GO" id="GO:0012505">
    <property type="term" value="C:endomembrane system"/>
    <property type="evidence" value="ECO:0007669"/>
    <property type="project" value="UniProtKB-SubCell"/>
</dbReference>
<dbReference type="Pfam" id="PF01490">
    <property type="entry name" value="Aa_trans"/>
    <property type="match status" value="2"/>
</dbReference>
<accession>A0A151U2F0</accession>
<protein>
    <submittedName>
        <fullName evidence="15">Amino acid permease 7</fullName>
    </submittedName>
</protein>
<evidence type="ECO:0000256" key="7">
    <source>
        <dbReference type="ARBA" id="ARBA00022847"/>
    </source>
</evidence>
<evidence type="ECO:0000313" key="16">
    <source>
        <dbReference type="Proteomes" id="UP000075243"/>
    </source>
</evidence>
<feature type="domain" description="Amino acid transporter transmembrane" evidence="14">
    <location>
        <begin position="90"/>
        <end position="130"/>
    </location>
</feature>